<evidence type="ECO:0000256" key="11">
    <source>
        <dbReference type="ARBA" id="ARBA00022989"/>
    </source>
</evidence>
<keyword evidence="10" id="KW-0106">Calcium</keyword>
<evidence type="ECO:0000256" key="12">
    <source>
        <dbReference type="ARBA" id="ARBA00023128"/>
    </source>
</evidence>
<feature type="domain" description="EF-hand" evidence="15">
    <location>
        <begin position="302"/>
        <end position="337"/>
    </location>
</feature>
<dbReference type="FunFam" id="1.50.40.10:FF:000003">
    <property type="entry name" value="Putative calcium-binding mitochondrial carrier protein scamc-2"/>
    <property type="match status" value="1"/>
</dbReference>
<evidence type="ECO:0000256" key="1">
    <source>
        <dbReference type="ARBA" id="ARBA00004448"/>
    </source>
</evidence>
<dbReference type="PROSITE" id="PS00018">
    <property type="entry name" value="EF_HAND_1"/>
    <property type="match status" value="2"/>
</dbReference>
<feature type="repeat" description="Solcar" evidence="14">
    <location>
        <begin position="563"/>
        <end position="651"/>
    </location>
</feature>
<dbReference type="AlphaFoldDB" id="A0AAE0QIM3"/>
<dbReference type="SUPFAM" id="SSF56672">
    <property type="entry name" value="DNA/RNA polymerases"/>
    <property type="match status" value="1"/>
</dbReference>
<proteinExistence type="inferred from homology"/>
<dbReference type="GO" id="GO:0055085">
    <property type="term" value="P:transmembrane transport"/>
    <property type="evidence" value="ECO:0007669"/>
    <property type="project" value="InterPro"/>
</dbReference>
<dbReference type="InterPro" id="IPR043128">
    <property type="entry name" value="Rev_trsase/Diguanyl_cyclase"/>
</dbReference>
<dbReference type="InterPro" id="IPR018247">
    <property type="entry name" value="EF_Hand_1_Ca_BS"/>
</dbReference>
<feature type="repeat" description="Solcar" evidence="14">
    <location>
        <begin position="466"/>
        <end position="551"/>
    </location>
</feature>
<protein>
    <recommendedName>
        <fullName evidence="4">ribonuclease H</fullName>
        <ecNumber evidence="4">3.1.26.4</ecNumber>
    </recommendedName>
</protein>
<dbReference type="InterPro" id="IPR023395">
    <property type="entry name" value="MCP_dom_sf"/>
</dbReference>
<keyword evidence="8" id="KW-0677">Repeat</keyword>
<evidence type="ECO:0000256" key="13">
    <source>
        <dbReference type="ARBA" id="ARBA00023136"/>
    </source>
</evidence>
<evidence type="ECO:0000256" key="10">
    <source>
        <dbReference type="ARBA" id="ARBA00022837"/>
    </source>
</evidence>
<dbReference type="GO" id="GO:0005743">
    <property type="term" value="C:mitochondrial inner membrane"/>
    <property type="evidence" value="ECO:0007669"/>
    <property type="project" value="UniProtKB-SubCell"/>
</dbReference>
<comment type="similarity">
    <text evidence="3">Belongs to the beta type-B retroviral polymerase family. HERV class-II K(HML-2) pol subfamily.</text>
</comment>
<comment type="subcellular location">
    <subcellularLocation>
        <location evidence="1">Mitochondrion inner membrane</location>
        <topology evidence="1">Multi-pass membrane protein</topology>
    </subcellularLocation>
</comment>
<dbReference type="Pfam" id="PF00078">
    <property type="entry name" value="RVT_1"/>
    <property type="match status" value="1"/>
</dbReference>
<evidence type="ECO:0000256" key="5">
    <source>
        <dbReference type="ARBA" id="ARBA00022448"/>
    </source>
</evidence>
<evidence type="ECO:0000256" key="2">
    <source>
        <dbReference type="ARBA" id="ARBA00006375"/>
    </source>
</evidence>
<feature type="repeat" description="Solcar" evidence="14">
    <location>
        <begin position="372"/>
        <end position="456"/>
    </location>
</feature>
<evidence type="ECO:0000256" key="4">
    <source>
        <dbReference type="ARBA" id="ARBA00012180"/>
    </source>
</evidence>
<feature type="domain" description="EF-hand" evidence="15">
    <location>
        <begin position="266"/>
        <end position="301"/>
    </location>
</feature>
<name>A0AAE0QIM3_9TELE</name>
<dbReference type="CDD" id="cd00051">
    <property type="entry name" value="EFh"/>
    <property type="match status" value="2"/>
</dbReference>
<keyword evidence="5" id="KW-0813">Transport</keyword>
<comment type="caution">
    <text evidence="16">The sequence shown here is derived from an EMBL/GenBank/DDBJ whole genome shotgun (WGS) entry which is preliminary data.</text>
</comment>
<dbReference type="FunFam" id="1.10.238.10:FF:000028">
    <property type="entry name" value="Putative calcium-binding mitochondrial carrier protein scamc-2"/>
    <property type="match status" value="1"/>
</dbReference>
<reference evidence="16" key="1">
    <citation type="submission" date="2023-06" db="EMBL/GenBank/DDBJ databases">
        <title>Male Hemibagrus guttatus genome.</title>
        <authorList>
            <person name="Bian C."/>
        </authorList>
    </citation>
    <scope>NUCLEOTIDE SEQUENCE</scope>
    <source>
        <strain evidence="16">Male_cb2023</strain>
        <tissue evidence="16">Muscle</tissue>
    </source>
</reference>
<dbReference type="Pfam" id="PF00153">
    <property type="entry name" value="Mito_carr"/>
    <property type="match status" value="3"/>
</dbReference>
<dbReference type="Gene3D" id="1.10.238.10">
    <property type="entry name" value="EF-hand"/>
    <property type="match status" value="3"/>
</dbReference>
<dbReference type="GO" id="GO:0004523">
    <property type="term" value="F:RNA-DNA hybrid ribonuclease activity"/>
    <property type="evidence" value="ECO:0007669"/>
    <property type="project" value="UniProtKB-EC"/>
</dbReference>
<organism evidence="16 17">
    <name type="scientific">Hemibagrus guttatus</name>
    <dbReference type="NCBI Taxonomy" id="175788"/>
    <lineage>
        <taxon>Eukaryota</taxon>
        <taxon>Metazoa</taxon>
        <taxon>Chordata</taxon>
        <taxon>Craniata</taxon>
        <taxon>Vertebrata</taxon>
        <taxon>Euteleostomi</taxon>
        <taxon>Actinopterygii</taxon>
        <taxon>Neopterygii</taxon>
        <taxon>Teleostei</taxon>
        <taxon>Ostariophysi</taxon>
        <taxon>Siluriformes</taxon>
        <taxon>Bagridae</taxon>
        <taxon>Hemibagrus</taxon>
    </lineage>
</organism>
<dbReference type="Pfam" id="PF13405">
    <property type="entry name" value="EF-hand_6"/>
    <property type="match status" value="1"/>
</dbReference>
<dbReference type="SUPFAM" id="SSF103506">
    <property type="entry name" value="Mitochondrial carrier"/>
    <property type="match status" value="1"/>
</dbReference>
<dbReference type="GO" id="GO:0005509">
    <property type="term" value="F:calcium ion binding"/>
    <property type="evidence" value="ECO:0007669"/>
    <property type="project" value="InterPro"/>
</dbReference>
<dbReference type="SMART" id="SM00054">
    <property type="entry name" value="EFh"/>
    <property type="match status" value="3"/>
</dbReference>
<dbReference type="InterPro" id="IPR018108">
    <property type="entry name" value="MCP_transmembrane"/>
</dbReference>
<dbReference type="SUPFAM" id="SSF47473">
    <property type="entry name" value="EF-hand"/>
    <property type="match status" value="1"/>
</dbReference>
<keyword evidence="9" id="KW-0999">Mitochondrion inner membrane</keyword>
<dbReference type="Pfam" id="PF13833">
    <property type="entry name" value="EF-hand_8"/>
    <property type="match status" value="1"/>
</dbReference>
<evidence type="ECO:0000256" key="8">
    <source>
        <dbReference type="ARBA" id="ARBA00022737"/>
    </source>
</evidence>
<dbReference type="PRINTS" id="PR00926">
    <property type="entry name" value="MITOCARRIER"/>
</dbReference>
<keyword evidence="7" id="KW-0479">Metal-binding</keyword>
<evidence type="ECO:0000313" key="16">
    <source>
        <dbReference type="EMBL" id="KAK3520781.1"/>
    </source>
</evidence>
<evidence type="ECO:0000259" key="15">
    <source>
        <dbReference type="PROSITE" id="PS50222"/>
    </source>
</evidence>
<dbReference type="InterPro" id="IPR011992">
    <property type="entry name" value="EF-hand-dom_pair"/>
</dbReference>
<dbReference type="Gene3D" id="3.30.70.270">
    <property type="match status" value="1"/>
</dbReference>
<keyword evidence="12" id="KW-0496">Mitochondrion</keyword>
<dbReference type="InterPro" id="IPR002067">
    <property type="entry name" value="MCP"/>
</dbReference>
<dbReference type="PROSITE" id="PS50222">
    <property type="entry name" value="EF_HAND_2"/>
    <property type="match status" value="3"/>
</dbReference>
<dbReference type="EMBL" id="JAUCMX010000016">
    <property type="protein sequence ID" value="KAK3520781.1"/>
    <property type="molecule type" value="Genomic_DNA"/>
</dbReference>
<gene>
    <name evidence="16" type="ORF">QTP70_032352</name>
</gene>
<dbReference type="CDD" id="cd01647">
    <property type="entry name" value="RT_LTR"/>
    <property type="match status" value="1"/>
</dbReference>
<evidence type="ECO:0000256" key="7">
    <source>
        <dbReference type="ARBA" id="ARBA00022723"/>
    </source>
</evidence>
<dbReference type="Proteomes" id="UP001274896">
    <property type="component" value="Unassembled WGS sequence"/>
</dbReference>
<evidence type="ECO:0000256" key="14">
    <source>
        <dbReference type="PROSITE-ProRule" id="PRU00282"/>
    </source>
</evidence>
<dbReference type="InterPro" id="IPR043502">
    <property type="entry name" value="DNA/RNA_pol_sf"/>
</dbReference>
<keyword evidence="6 14" id="KW-0812">Transmembrane</keyword>
<dbReference type="InterPro" id="IPR000477">
    <property type="entry name" value="RT_dom"/>
</dbReference>
<keyword evidence="17" id="KW-1185">Reference proteome</keyword>
<keyword evidence="11" id="KW-1133">Transmembrane helix</keyword>
<accession>A0AAE0QIM3</accession>
<dbReference type="Gene3D" id="1.50.40.10">
    <property type="entry name" value="Mitochondrial carrier domain"/>
    <property type="match status" value="1"/>
</dbReference>
<evidence type="ECO:0000313" key="17">
    <source>
        <dbReference type="Proteomes" id="UP001274896"/>
    </source>
</evidence>
<dbReference type="PROSITE" id="PS50920">
    <property type="entry name" value="SOLCAR"/>
    <property type="match status" value="3"/>
</dbReference>
<evidence type="ECO:0000256" key="3">
    <source>
        <dbReference type="ARBA" id="ARBA00010879"/>
    </source>
</evidence>
<dbReference type="InterPro" id="IPR002048">
    <property type="entry name" value="EF_hand_dom"/>
</dbReference>
<keyword evidence="13 14" id="KW-0472">Membrane</keyword>
<dbReference type="EC" id="3.1.26.4" evidence="4"/>
<dbReference type="PANTHER" id="PTHR24089">
    <property type="entry name" value="SOLUTE CARRIER FAMILY 25"/>
    <property type="match status" value="1"/>
</dbReference>
<feature type="domain" description="EF-hand" evidence="15">
    <location>
        <begin position="26"/>
        <end position="61"/>
    </location>
</feature>
<dbReference type="Pfam" id="PF13499">
    <property type="entry name" value="EF-hand_7"/>
    <property type="match status" value="1"/>
</dbReference>
<evidence type="ECO:0000256" key="6">
    <source>
        <dbReference type="ARBA" id="ARBA00022692"/>
    </source>
</evidence>
<evidence type="ECO:0000256" key="9">
    <source>
        <dbReference type="ARBA" id="ARBA00022792"/>
    </source>
</evidence>
<comment type="similarity">
    <text evidence="2">Belongs to the mitochondrial carrier (TC 2.A.29) family.</text>
</comment>
<dbReference type="Gene3D" id="3.10.10.10">
    <property type="entry name" value="HIV Type 1 Reverse Transcriptase, subunit A, domain 1"/>
    <property type="match status" value="1"/>
</dbReference>
<sequence length="656" mass="74191">MGEARVRLPFGWTQARCQDNNASEAEREKRWAELFEQLDVNKDGRIDINELRNGLSAWGVVRSDVDEKIIPFLTQCRIQFRLQPSAFLSGPAHEWGIEWNSDSAACSSFNNFAVEFQRTFDPTKPRSEATHKLAKLQQAPPVSEQEEEVFLDISKDTVIFTKLDLRNAYRLVRIHKGDEWKTAFNTSSGHYEYLLMPFGLTNAPAVFQNLVNDVLGDMLNHFFLLPHPNISLLPDRWLSFLQIVRVSDTNHDGQLDFEEFTQYLRTHEKELRLMFHSLDNNNDGHIDVGEIQQTLRSLGVKVSIEQASRILQSMDRDGTMTINWNEWRDHFLFNPFHNMEEIAHFWKHSLMLDIGEHLTVPDEFSEHERRAGLVWRQLVAGAIAGAVSRTGTAPLDRLKVFLQVHGPAGFSLWCGLQRMVQEGGVMSLWRGNGINVFKIAPESAIKFMAYEQIKWLIRGSKEGDTLRVQERFVAGSLAGATAQTIIYPMEVLKTRLTLRKTGQYSGMIDCAKQILHKEGVRAFYRGYVPNTIGIIPYAGIDLAVYETLKNAWLQRYCMGSADPGVLVLLGCGTVSSTCGQLASYPLALIRTRMQAQASTEGAPKLSMVGQFKHIVTQEGVPGLYRGIAPNFLKVIPAVSISYVVYEHMKKVLGVNS</sequence>